<accession>A0ABS5BXK4</accession>
<dbReference type="EMBL" id="JAGKQQ010000001">
    <property type="protein sequence ID" value="MBP3958395.1"/>
    <property type="molecule type" value="Genomic_DNA"/>
</dbReference>
<reference evidence="2 3" key="1">
    <citation type="submission" date="2021-04" db="EMBL/GenBank/DDBJ databases">
        <authorList>
            <person name="Ivanova A."/>
        </authorList>
    </citation>
    <scope>NUCLEOTIDE SEQUENCE [LARGE SCALE GENOMIC DNA]</scope>
    <source>
        <strain evidence="2 3">G18</strain>
    </source>
</reference>
<organism evidence="2 3">
    <name type="scientific">Gemmata palustris</name>
    <dbReference type="NCBI Taxonomy" id="2822762"/>
    <lineage>
        <taxon>Bacteria</taxon>
        <taxon>Pseudomonadati</taxon>
        <taxon>Planctomycetota</taxon>
        <taxon>Planctomycetia</taxon>
        <taxon>Gemmatales</taxon>
        <taxon>Gemmataceae</taxon>
        <taxon>Gemmata</taxon>
    </lineage>
</organism>
<evidence type="ECO:0000313" key="3">
    <source>
        <dbReference type="Proteomes" id="UP000676565"/>
    </source>
</evidence>
<sequence length="160" mass="17975">MEVIETGHIYKPAVRNAGTRGENAPASADRDAREQRLIFVNKQPGQQHDGTTTQEVIRILIDRTRHCANCMPHPNNERIVYHLRMALVLHEARALERKTEKGDFLPEYLTTGDDGHIAVSERAAGDLDTTVLIPHRHDWDRQCNHPAAPTTGPKLVKTHG</sequence>
<protein>
    <submittedName>
        <fullName evidence="2">Uncharacterized protein</fullName>
    </submittedName>
</protein>
<evidence type="ECO:0000313" key="2">
    <source>
        <dbReference type="EMBL" id="MBP3958395.1"/>
    </source>
</evidence>
<evidence type="ECO:0000256" key="1">
    <source>
        <dbReference type="SAM" id="MobiDB-lite"/>
    </source>
</evidence>
<name>A0ABS5BXK4_9BACT</name>
<gene>
    <name evidence="2" type="ORF">J8F10_24360</name>
</gene>
<dbReference type="Proteomes" id="UP000676565">
    <property type="component" value="Unassembled WGS sequence"/>
</dbReference>
<comment type="caution">
    <text evidence="2">The sequence shown here is derived from an EMBL/GenBank/DDBJ whole genome shotgun (WGS) entry which is preliminary data.</text>
</comment>
<dbReference type="RefSeq" id="WP_210658342.1">
    <property type="nucleotide sequence ID" value="NZ_JAGKQQ010000001.1"/>
</dbReference>
<keyword evidence="3" id="KW-1185">Reference proteome</keyword>
<feature type="region of interest" description="Disordered" evidence="1">
    <location>
        <begin position="140"/>
        <end position="160"/>
    </location>
</feature>
<proteinExistence type="predicted"/>